<accession>A0A1G1Z2V4</accession>
<keyword evidence="7" id="KW-0227">DNA damage</keyword>
<keyword evidence="8" id="KW-0378">Hydrolase</keyword>
<dbReference type="Pfam" id="PF00730">
    <property type="entry name" value="HhH-GPD"/>
    <property type="match status" value="1"/>
</dbReference>
<dbReference type="PROSITE" id="PS01155">
    <property type="entry name" value="ENDONUCLEASE_III_2"/>
    <property type="match status" value="1"/>
</dbReference>
<dbReference type="SUPFAM" id="SSF46785">
    <property type="entry name" value="Winged helix' DNA-binding domain"/>
    <property type="match status" value="1"/>
</dbReference>
<dbReference type="PANTHER" id="PTHR42944">
    <property type="entry name" value="ADENINE DNA GLYCOSYLASE"/>
    <property type="match status" value="1"/>
</dbReference>
<dbReference type="CDD" id="cd00056">
    <property type="entry name" value="ENDO3c"/>
    <property type="match status" value="1"/>
</dbReference>
<dbReference type="EMBL" id="MHIX01000030">
    <property type="protein sequence ID" value="OGY58958.1"/>
    <property type="molecule type" value="Genomic_DNA"/>
</dbReference>
<evidence type="ECO:0000256" key="2">
    <source>
        <dbReference type="ARBA" id="ARBA00001966"/>
    </source>
</evidence>
<dbReference type="InterPro" id="IPR036388">
    <property type="entry name" value="WH-like_DNA-bd_sf"/>
</dbReference>
<evidence type="ECO:0000256" key="9">
    <source>
        <dbReference type="ARBA" id="ARBA00023004"/>
    </source>
</evidence>
<comment type="catalytic activity">
    <reaction evidence="1">
        <text>Hydrolyzes free adenine bases from 7,8-dihydro-8-oxoguanine:adenine mismatched double-stranded DNA, leaving an apurinic site.</text>
        <dbReference type="EC" id="3.2.2.31"/>
    </reaction>
</comment>
<dbReference type="GO" id="GO:0034039">
    <property type="term" value="F:8-oxo-7,8-dihydroguanine DNA N-glycosylase activity"/>
    <property type="evidence" value="ECO:0007669"/>
    <property type="project" value="TreeGrafter"/>
</dbReference>
<dbReference type="Gene3D" id="1.10.340.30">
    <property type="entry name" value="Hypothetical protein, domain 2"/>
    <property type="match status" value="1"/>
</dbReference>
<comment type="similarity">
    <text evidence="3">Belongs to the Nth/MutY family.</text>
</comment>
<dbReference type="Proteomes" id="UP000178515">
    <property type="component" value="Unassembled WGS sequence"/>
</dbReference>
<dbReference type="GO" id="GO:0006298">
    <property type="term" value="P:mismatch repair"/>
    <property type="evidence" value="ECO:0007669"/>
    <property type="project" value="TreeGrafter"/>
</dbReference>
<dbReference type="GO" id="GO:0000701">
    <property type="term" value="F:purine-specific mismatch base pair DNA N-glycosylase activity"/>
    <property type="evidence" value="ECO:0007669"/>
    <property type="project" value="UniProtKB-EC"/>
</dbReference>
<proteinExistence type="inferred from homology"/>
<dbReference type="AlphaFoldDB" id="A0A1G1Z2V4"/>
<dbReference type="PANTHER" id="PTHR42944:SF1">
    <property type="entry name" value="ADENINE DNA GLYCOSYLASE"/>
    <property type="match status" value="1"/>
</dbReference>
<dbReference type="Gene3D" id="1.10.10.10">
    <property type="entry name" value="Winged helix-like DNA-binding domain superfamily/Winged helix DNA-binding domain"/>
    <property type="match status" value="1"/>
</dbReference>
<dbReference type="InterPro" id="IPR011257">
    <property type="entry name" value="DNA_glycosylase"/>
</dbReference>
<gene>
    <name evidence="14" type="ORF">A3F24_02045</name>
</gene>
<evidence type="ECO:0000259" key="13">
    <source>
        <dbReference type="SMART" id="SM00478"/>
    </source>
</evidence>
<evidence type="ECO:0000256" key="1">
    <source>
        <dbReference type="ARBA" id="ARBA00000843"/>
    </source>
</evidence>
<dbReference type="EC" id="3.2.2.31" evidence="4"/>
<evidence type="ECO:0000256" key="5">
    <source>
        <dbReference type="ARBA" id="ARBA00022023"/>
    </source>
</evidence>
<dbReference type="InterPro" id="IPR036390">
    <property type="entry name" value="WH_DNA-bd_sf"/>
</dbReference>
<reference evidence="14 15" key="1">
    <citation type="journal article" date="2016" name="Nat. Commun.">
        <title>Thousands of microbial genomes shed light on interconnected biogeochemical processes in an aquifer system.</title>
        <authorList>
            <person name="Anantharaman K."/>
            <person name="Brown C.T."/>
            <person name="Hug L.A."/>
            <person name="Sharon I."/>
            <person name="Castelle C.J."/>
            <person name="Probst A.J."/>
            <person name="Thomas B.C."/>
            <person name="Singh A."/>
            <person name="Wilkins M.J."/>
            <person name="Karaoz U."/>
            <person name="Brodie E.L."/>
            <person name="Williams K.H."/>
            <person name="Hubbard S.S."/>
            <person name="Banfield J.F."/>
        </authorList>
    </citation>
    <scope>NUCLEOTIDE SEQUENCE [LARGE SCALE GENOMIC DNA]</scope>
</reference>
<dbReference type="InterPro" id="IPR044298">
    <property type="entry name" value="MIG/MutY"/>
</dbReference>
<dbReference type="SUPFAM" id="SSF48150">
    <property type="entry name" value="DNA-glycosylase"/>
    <property type="match status" value="1"/>
</dbReference>
<name>A0A1G1Z2V4_9BACT</name>
<evidence type="ECO:0000256" key="12">
    <source>
        <dbReference type="ARBA" id="ARBA00023295"/>
    </source>
</evidence>
<feature type="domain" description="HhH-GPD" evidence="13">
    <location>
        <begin position="38"/>
        <end position="193"/>
    </location>
</feature>
<dbReference type="SMART" id="SM00478">
    <property type="entry name" value="ENDO3c"/>
    <property type="match status" value="1"/>
</dbReference>
<evidence type="ECO:0000313" key="14">
    <source>
        <dbReference type="EMBL" id="OGY58958.1"/>
    </source>
</evidence>
<dbReference type="Pfam" id="PF00633">
    <property type="entry name" value="HHH"/>
    <property type="match status" value="1"/>
</dbReference>
<keyword evidence="12" id="KW-0326">Glycosidase</keyword>
<dbReference type="GO" id="GO:0006284">
    <property type="term" value="P:base-excision repair"/>
    <property type="evidence" value="ECO:0007669"/>
    <property type="project" value="InterPro"/>
</dbReference>
<keyword evidence="11" id="KW-0234">DNA repair</keyword>
<evidence type="ECO:0000256" key="6">
    <source>
        <dbReference type="ARBA" id="ARBA00022723"/>
    </source>
</evidence>
<protein>
    <recommendedName>
        <fullName evidence="5">Adenine DNA glycosylase</fullName>
        <ecNumber evidence="4">3.2.2.31</ecNumber>
    </recommendedName>
</protein>
<evidence type="ECO:0000256" key="8">
    <source>
        <dbReference type="ARBA" id="ARBA00022801"/>
    </source>
</evidence>
<dbReference type="InterPro" id="IPR023170">
    <property type="entry name" value="HhH_base_excis_C"/>
</dbReference>
<dbReference type="GO" id="GO:0051536">
    <property type="term" value="F:iron-sulfur cluster binding"/>
    <property type="evidence" value="ECO:0007669"/>
    <property type="project" value="UniProtKB-KW"/>
</dbReference>
<evidence type="ECO:0000256" key="7">
    <source>
        <dbReference type="ARBA" id="ARBA00022763"/>
    </source>
</evidence>
<evidence type="ECO:0000256" key="10">
    <source>
        <dbReference type="ARBA" id="ARBA00023014"/>
    </source>
</evidence>
<dbReference type="GO" id="GO:0032357">
    <property type="term" value="F:oxidized purine DNA binding"/>
    <property type="evidence" value="ECO:0007669"/>
    <property type="project" value="TreeGrafter"/>
</dbReference>
<evidence type="ECO:0000256" key="11">
    <source>
        <dbReference type="ARBA" id="ARBA00023204"/>
    </source>
</evidence>
<dbReference type="STRING" id="1797689.A3F24_02045"/>
<dbReference type="GO" id="GO:0035485">
    <property type="term" value="F:adenine/guanine mispair binding"/>
    <property type="evidence" value="ECO:0007669"/>
    <property type="project" value="TreeGrafter"/>
</dbReference>
<dbReference type="InterPro" id="IPR004036">
    <property type="entry name" value="Endonuclease-III-like_CS2"/>
</dbReference>
<sequence length="273" mass="32202">MNPFEFRKVVYAYYKKYKRELPWRRNINPYRILVSEIMLQQTQVSRVVPKYKEFLKSFPTFKALAVVPLRDVVRVWQGLGYNRRAIALHRIARIVMDQYHGKLPRTPEALLELPGIGPATAASIAAFAFNIPTVFIETNIRSVFIHFFFKGQDKFARGRDKISDSDIYPLVEKTLDRKNPREWYYALMDYGVMLKTSQENPSRRSKHYTKQSRFRGSHRELRGKILKALISSPFSEKQIITETGRNTQDVRRALDDLREEGFITKKRITFYLQ</sequence>
<keyword evidence="10" id="KW-0411">Iron-sulfur</keyword>
<comment type="caution">
    <text evidence="14">The sequence shown here is derived from an EMBL/GenBank/DDBJ whole genome shotgun (WGS) entry which is preliminary data.</text>
</comment>
<evidence type="ECO:0000256" key="4">
    <source>
        <dbReference type="ARBA" id="ARBA00012045"/>
    </source>
</evidence>
<organism evidence="14 15">
    <name type="scientific">Candidatus Colwellbacteria bacterium RIFCSPHIGHO2_12_FULL_44_17</name>
    <dbReference type="NCBI Taxonomy" id="1797689"/>
    <lineage>
        <taxon>Bacteria</taxon>
        <taxon>Candidatus Colwelliibacteriota</taxon>
    </lineage>
</organism>
<evidence type="ECO:0000256" key="3">
    <source>
        <dbReference type="ARBA" id="ARBA00008343"/>
    </source>
</evidence>
<keyword evidence="6" id="KW-0479">Metal-binding</keyword>
<dbReference type="GO" id="GO:0046872">
    <property type="term" value="F:metal ion binding"/>
    <property type="evidence" value="ECO:0007669"/>
    <property type="project" value="UniProtKB-KW"/>
</dbReference>
<dbReference type="InterPro" id="IPR000445">
    <property type="entry name" value="HhH_motif"/>
</dbReference>
<keyword evidence="9" id="KW-0408">Iron</keyword>
<dbReference type="Gene3D" id="1.10.1670.10">
    <property type="entry name" value="Helix-hairpin-Helix base-excision DNA repair enzymes (C-terminal)"/>
    <property type="match status" value="1"/>
</dbReference>
<comment type="cofactor">
    <cofactor evidence="2">
        <name>[4Fe-4S] cluster</name>
        <dbReference type="ChEBI" id="CHEBI:49883"/>
    </cofactor>
</comment>
<dbReference type="InterPro" id="IPR003265">
    <property type="entry name" value="HhH-GPD_domain"/>
</dbReference>
<evidence type="ECO:0000313" key="15">
    <source>
        <dbReference type="Proteomes" id="UP000178515"/>
    </source>
</evidence>